<dbReference type="InterPro" id="IPR051323">
    <property type="entry name" value="AtsK-like"/>
</dbReference>
<keyword evidence="2" id="KW-0479">Metal-binding</keyword>
<dbReference type="InterPro" id="IPR003819">
    <property type="entry name" value="TauD/TfdA-like"/>
</dbReference>
<dbReference type="Gene3D" id="3.60.130.10">
    <property type="entry name" value="Clavaminate synthase-like"/>
    <property type="match status" value="1"/>
</dbReference>
<dbReference type="AlphaFoldDB" id="A0AAD5SIS7"/>
<organism evidence="7 8">
    <name type="scientific">Rhizophlyctis rosea</name>
    <dbReference type="NCBI Taxonomy" id="64517"/>
    <lineage>
        <taxon>Eukaryota</taxon>
        <taxon>Fungi</taxon>
        <taxon>Fungi incertae sedis</taxon>
        <taxon>Chytridiomycota</taxon>
        <taxon>Chytridiomycota incertae sedis</taxon>
        <taxon>Chytridiomycetes</taxon>
        <taxon>Rhizophlyctidales</taxon>
        <taxon>Rhizophlyctidaceae</taxon>
        <taxon>Rhizophlyctis</taxon>
    </lineage>
</organism>
<dbReference type="SUPFAM" id="SSF51197">
    <property type="entry name" value="Clavaminate synthase-like"/>
    <property type="match status" value="1"/>
</dbReference>
<dbReference type="Pfam" id="PF02668">
    <property type="entry name" value="TauD"/>
    <property type="match status" value="1"/>
</dbReference>
<dbReference type="GO" id="GO:0005737">
    <property type="term" value="C:cytoplasm"/>
    <property type="evidence" value="ECO:0007669"/>
    <property type="project" value="TreeGrafter"/>
</dbReference>
<comment type="caution">
    <text evidence="7">The sequence shown here is derived from an EMBL/GenBank/DDBJ whole genome shotgun (WGS) entry which is preliminary data.</text>
</comment>
<keyword evidence="5" id="KW-0408">Iron</keyword>
<dbReference type="EMBL" id="JADGJD010000140">
    <property type="protein sequence ID" value="KAJ3054394.1"/>
    <property type="molecule type" value="Genomic_DNA"/>
</dbReference>
<evidence type="ECO:0000256" key="4">
    <source>
        <dbReference type="ARBA" id="ARBA00023002"/>
    </source>
</evidence>
<evidence type="ECO:0000256" key="3">
    <source>
        <dbReference type="ARBA" id="ARBA00022964"/>
    </source>
</evidence>
<dbReference type="PANTHER" id="PTHR30468">
    <property type="entry name" value="ALPHA-KETOGLUTARATE-DEPENDENT SULFONATE DIOXYGENASE"/>
    <property type="match status" value="1"/>
</dbReference>
<gene>
    <name evidence="7" type="ORF">HK097_001945</name>
</gene>
<dbReference type="PANTHER" id="PTHR30468:SF10">
    <property type="entry name" value="TAUD_TFDA-LIKE DOMAIN-CONTAINING PROTEIN"/>
    <property type="match status" value="1"/>
</dbReference>
<keyword evidence="3" id="KW-0223">Dioxygenase</keyword>
<keyword evidence="4" id="KW-0560">Oxidoreductase</keyword>
<evidence type="ECO:0000313" key="7">
    <source>
        <dbReference type="EMBL" id="KAJ3054394.1"/>
    </source>
</evidence>
<dbReference type="GO" id="GO:0046872">
    <property type="term" value="F:metal ion binding"/>
    <property type="evidence" value="ECO:0007669"/>
    <property type="project" value="UniProtKB-KW"/>
</dbReference>
<evidence type="ECO:0000256" key="2">
    <source>
        <dbReference type="ARBA" id="ARBA00022723"/>
    </source>
</evidence>
<sequence length="158" mass="16807">MAPPTATETLVSTTADAVSSLKLTPDRRLKNSGALDKYPHSTVTPAIGTEFAPGIQLVDLLKAENSDDLIRDLALLVSQRGVVFFRNQDINIDQQKELGQKLGVLSGKPATSGLHVHPLTPAFSELGDEISVITSEGRAEYEATGSGTKLASQGWHAE</sequence>
<reference evidence="7" key="1">
    <citation type="submission" date="2020-05" db="EMBL/GenBank/DDBJ databases">
        <title>Phylogenomic resolution of chytrid fungi.</title>
        <authorList>
            <person name="Stajich J.E."/>
            <person name="Amses K."/>
            <person name="Simmons R."/>
            <person name="Seto K."/>
            <person name="Myers J."/>
            <person name="Bonds A."/>
            <person name="Quandt C.A."/>
            <person name="Barry K."/>
            <person name="Liu P."/>
            <person name="Grigoriev I."/>
            <person name="Longcore J.E."/>
            <person name="James T.Y."/>
        </authorList>
    </citation>
    <scope>NUCLEOTIDE SEQUENCE</scope>
    <source>
        <strain evidence="7">JEL0318</strain>
    </source>
</reference>
<proteinExistence type="inferred from homology"/>
<name>A0AAD5SIS7_9FUNG</name>
<dbReference type="InterPro" id="IPR042098">
    <property type="entry name" value="TauD-like_sf"/>
</dbReference>
<evidence type="ECO:0000313" key="8">
    <source>
        <dbReference type="Proteomes" id="UP001212841"/>
    </source>
</evidence>
<evidence type="ECO:0000256" key="5">
    <source>
        <dbReference type="ARBA" id="ARBA00023004"/>
    </source>
</evidence>
<feature type="domain" description="TauD/TfdA-like" evidence="6">
    <location>
        <begin position="43"/>
        <end position="157"/>
    </location>
</feature>
<dbReference type="Proteomes" id="UP001212841">
    <property type="component" value="Unassembled WGS sequence"/>
</dbReference>
<keyword evidence="8" id="KW-1185">Reference proteome</keyword>
<dbReference type="GO" id="GO:0016706">
    <property type="term" value="F:2-oxoglutarate-dependent dioxygenase activity"/>
    <property type="evidence" value="ECO:0007669"/>
    <property type="project" value="TreeGrafter"/>
</dbReference>
<comment type="similarity">
    <text evidence="1">Belongs to the TfdA dioxygenase family.</text>
</comment>
<evidence type="ECO:0000256" key="1">
    <source>
        <dbReference type="ARBA" id="ARBA00005896"/>
    </source>
</evidence>
<evidence type="ECO:0000259" key="6">
    <source>
        <dbReference type="Pfam" id="PF02668"/>
    </source>
</evidence>
<accession>A0AAD5SIS7</accession>
<protein>
    <recommendedName>
        <fullName evidence="6">TauD/TfdA-like domain-containing protein</fullName>
    </recommendedName>
</protein>